<proteinExistence type="predicted"/>
<sequence>MLYLPERRGLMLIPDFGILKTNFALPAYRIGSRARYPGGRIATLALTY</sequence>
<comment type="caution">
    <text evidence="1">The sequence shown here is derived from an EMBL/GenBank/DDBJ whole genome shotgun (WGS) entry which is preliminary data.</text>
</comment>
<evidence type="ECO:0000313" key="2">
    <source>
        <dbReference type="Proteomes" id="UP000237662"/>
    </source>
</evidence>
<keyword evidence="2" id="KW-1185">Reference proteome</keyword>
<dbReference type="EMBL" id="PTJC01000005">
    <property type="protein sequence ID" value="PPK87872.1"/>
    <property type="molecule type" value="Genomic_DNA"/>
</dbReference>
<gene>
    <name evidence="1" type="ORF">CLV84_0826</name>
</gene>
<evidence type="ECO:0000313" key="1">
    <source>
        <dbReference type="EMBL" id="PPK87872.1"/>
    </source>
</evidence>
<dbReference type="Proteomes" id="UP000237662">
    <property type="component" value="Unassembled WGS sequence"/>
</dbReference>
<name>A0A2S6I8R5_9BACT</name>
<reference evidence="1 2" key="1">
    <citation type="submission" date="2018-02" db="EMBL/GenBank/DDBJ databases">
        <title>Genomic Encyclopedia of Archaeal and Bacterial Type Strains, Phase II (KMG-II): from individual species to whole genera.</title>
        <authorList>
            <person name="Goeker M."/>
        </authorList>
    </citation>
    <scope>NUCLEOTIDE SEQUENCE [LARGE SCALE GENOMIC DNA]</scope>
    <source>
        <strain evidence="1 2">DSM 29526</strain>
    </source>
</reference>
<protein>
    <submittedName>
        <fullName evidence="1">Uncharacterized protein</fullName>
    </submittedName>
</protein>
<accession>A0A2S6I8R5</accession>
<organism evidence="1 2">
    <name type="scientific">Neolewinella xylanilytica</name>
    <dbReference type="NCBI Taxonomy" id="1514080"/>
    <lineage>
        <taxon>Bacteria</taxon>
        <taxon>Pseudomonadati</taxon>
        <taxon>Bacteroidota</taxon>
        <taxon>Saprospiria</taxon>
        <taxon>Saprospirales</taxon>
        <taxon>Lewinellaceae</taxon>
        <taxon>Neolewinella</taxon>
    </lineage>
</organism>
<dbReference type="AlphaFoldDB" id="A0A2S6I8R5"/>